<dbReference type="Gene3D" id="3.30.1330.60">
    <property type="entry name" value="OmpA-like domain"/>
    <property type="match status" value="1"/>
</dbReference>
<dbReference type="NCBIfam" id="TIGR03349">
    <property type="entry name" value="IV_VI_DotU"/>
    <property type="match status" value="1"/>
</dbReference>
<keyword evidence="3" id="KW-1133">Transmembrane helix</keyword>
<dbReference type="NCBIfam" id="TIGR03350">
    <property type="entry name" value="type_VI_ompA"/>
    <property type="match status" value="1"/>
</dbReference>
<dbReference type="EMBL" id="CP046620">
    <property type="protein sequence ID" value="QHQ37461.1"/>
    <property type="molecule type" value="Genomic_DNA"/>
</dbReference>
<proteinExistence type="predicted"/>
<feature type="compositionally biased region" description="Low complexity" evidence="2">
    <location>
        <begin position="34"/>
        <end position="49"/>
    </location>
</feature>
<feature type="region of interest" description="Disordered" evidence="2">
    <location>
        <begin position="1"/>
        <end position="51"/>
    </location>
</feature>
<evidence type="ECO:0000256" key="2">
    <source>
        <dbReference type="SAM" id="MobiDB-lite"/>
    </source>
</evidence>
<dbReference type="Proteomes" id="UP000464495">
    <property type="component" value="Chromosome"/>
</dbReference>
<dbReference type="InterPro" id="IPR036737">
    <property type="entry name" value="OmpA-like_sf"/>
</dbReference>
<dbReference type="InterPro" id="IPR017732">
    <property type="entry name" value="T4/T6SS_DotU"/>
</dbReference>
<keyword evidence="1 3" id="KW-0472">Membrane</keyword>
<dbReference type="GO" id="GO:0016020">
    <property type="term" value="C:membrane"/>
    <property type="evidence" value="ECO:0007669"/>
    <property type="project" value="UniProtKB-UniRule"/>
</dbReference>
<evidence type="ECO:0000313" key="5">
    <source>
        <dbReference type="EMBL" id="QHQ37461.1"/>
    </source>
</evidence>
<dbReference type="InterPro" id="IPR006665">
    <property type="entry name" value="OmpA-like"/>
</dbReference>
<dbReference type="Gene3D" id="1.25.40.590">
    <property type="entry name" value="Type IV / VI secretion system, DotU"/>
    <property type="match status" value="1"/>
</dbReference>
<feature type="compositionally biased region" description="Acidic residues" evidence="2">
    <location>
        <begin position="1"/>
        <end position="12"/>
    </location>
</feature>
<name>A0A6P1T6L6_9RHOB</name>
<protein>
    <submittedName>
        <fullName evidence="5">Type VI secretion system protein TssL</fullName>
    </submittedName>
</protein>
<reference evidence="5 6" key="1">
    <citation type="submission" date="2019-12" db="EMBL/GenBank/DDBJ databases">
        <title>Complete genome sequence of Algicella marina strain 9Alg 56(T) isolated from the red alga Tichocarpus crinitus.</title>
        <authorList>
            <person name="Kim S.-G."/>
            <person name="Nedashkovskaya O.I."/>
        </authorList>
    </citation>
    <scope>NUCLEOTIDE SEQUENCE [LARGE SCALE GENOMIC DNA]</scope>
    <source>
        <strain evidence="5 6">9Alg 56</strain>
    </source>
</reference>
<dbReference type="SUPFAM" id="SSF103088">
    <property type="entry name" value="OmpA-like"/>
    <property type="match status" value="1"/>
</dbReference>
<feature type="domain" description="OmpA-like" evidence="4">
    <location>
        <begin position="352"/>
        <end position="472"/>
    </location>
</feature>
<feature type="transmembrane region" description="Helical" evidence="3">
    <location>
        <begin position="268"/>
        <end position="290"/>
    </location>
</feature>
<dbReference type="Pfam" id="PF00691">
    <property type="entry name" value="OmpA"/>
    <property type="match status" value="1"/>
</dbReference>
<evidence type="ECO:0000313" key="6">
    <source>
        <dbReference type="Proteomes" id="UP000464495"/>
    </source>
</evidence>
<dbReference type="PANTHER" id="PTHR38033">
    <property type="entry name" value="MEMBRANE PROTEIN-RELATED"/>
    <property type="match status" value="1"/>
</dbReference>
<dbReference type="InterPro" id="IPR038522">
    <property type="entry name" value="T4/T6SS_DotU_sf"/>
</dbReference>
<gene>
    <name evidence="5" type="primary">tssL</name>
    <name evidence="5" type="ORF">GO499_15860</name>
</gene>
<evidence type="ECO:0000256" key="1">
    <source>
        <dbReference type="PROSITE-ProRule" id="PRU00473"/>
    </source>
</evidence>
<dbReference type="Pfam" id="PF09850">
    <property type="entry name" value="DotU"/>
    <property type="match status" value="1"/>
</dbReference>
<evidence type="ECO:0000259" key="4">
    <source>
        <dbReference type="PROSITE" id="PS51123"/>
    </source>
</evidence>
<organism evidence="5 6">
    <name type="scientific">Algicella marina</name>
    <dbReference type="NCBI Taxonomy" id="2683284"/>
    <lineage>
        <taxon>Bacteria</taxon>
        <taxon>Pseudomonadati</taxon>
        <taxon>Pseudomonadota</taxon>
        <taxon>Alphaproteobacteria</taxon>
        <taxon>Rhodobacterales</taxon>
        <taxon>Paracoccaceae</taxon>
        <taxon>Algicella</taxon>
    </lineage>
</organism>
<dbReference type="PROSITE" id="PS51123">
    <property type="entry name" value="OMPA_2"/>
    <property type="match status" value="1"/>
</dbReference>
<dbReference type="InterPro" id="IPR017733">
    <property type="entry name" value="OmpA-like_dom_proteobacteria"/>
</dbReference>
<sequence length="474" mass="51507">MSDDDPFAEPDDTEKTVIRPNPGGRRPVAPLAPPVAAATPAPQDPPVQARQAEVQDYGLPQGAGPVSTAPRQQETPVSQAMTGMNRLNACGSTLFALVSRIRNRAQHRDAEALRRSVVGEVRNFESRALQIGIDPQQVKMARYAICATLDDVVLNTPWGGQSIWALQSLVATFHRETVGGDRFYDLLAKLQQQPGQNVDVLEFMFMCMSLGFEGRLRIAENGRDKHQQIRSNLAEVIQAQRSEIEHDLSPHWHGVKKAHKARSAWRPLLIAFGALAALLGVGYTSLLYALSGQTERVVGQLSVLEPVGRPELLRRAPPPPPPPPPPVEQINKVKAFLEEEVAEGLVTIFQNGNTITIRLTGNGMFSSASDSLQDKFLPAVNRVAEALNDEPGPIIVVGHSDNIPINTARFPNNRALSLARAKSVMQTMAGKLTDPSRVSAEGLADNAPIAANDTPEGRAKNRRIEIAIVRTDAQ</sequence>
<dbReference type="NCBIfam" id="NF038228">
    <property type="entry name" value="IcmH_DotU_IVB"/>
    <property type="match status" value="1"/>
</dbReference>
<dbReference type="AlphaFoldDB" id="A0A6P1T6L6"/>
<dbReference type="CDD" id="cd07185">
    <property type="entry name" value="OmpA_C-like"/>
    <property type="match status" value="1"/>
</dbReference>
<dbReference type="KEGG" id="amaq:GO499_15860"/>
<accession>A0A6P1T6L6</accession>
<evidence type="ECO:0000256" key="3">
    <source>
        <dbReference type="SAM" id="Phobius"/>
    </source>
</evidence>
<keyword evidence="6" id="KW-1185">Reference proteome</keyword>
<keyword evidence="3" id="KW-0812">Transmembrane</keyword>
<dbReference type="PANTHER" id="PTHR38033:SF1">
    <property type="entry name" value="DOTU FAMILY TYPE IV_VI SECRETION SYSTEM PROTEIN"/>
    <property type="match status" value="1"/>
</dbReference>